<evidence type="ECO:0000313" key="4">
    <source>
        <dbReference type="EMBL" id="RYU95514.1"/>
    </source>
</evidence>
<evidence type="ECO:0000256" key="1">
    <source>
        <dbReference type="SAM" id="Phobius"/>
    </source>
</evidence>
<dbReference type="Pfam" id="PF01569">
    <property type="entry name" value="PAP2"/>
    <property type="match status" value="1"/>
</dbReference>
<dbReference type="OrthoDB" id="9773582at2"/>
<dbReference type="SUPFAM" id="SSF48317">
    <property type="entry name" value="Acid phosphatase/Vanadium-dependent haloperoxidase"/>
    <property type="match status" value="1"/>
</dbReference>
<protein>
    <submittedName>
        <fullName evidence="4">Phosphatase PAP2 family protein</fullName>
    </submittedName>
</protein>
<dbReference type="InterPro" id="IPR000326">
    <property type="entry name" value="PAP2/HPO"/>
</dbReference>
<dbReference type="EMBL" id="SEWF01000014">
    <property type="protein sequence ID" value="RYU95514.1"/>
    <property type="molecule type" value="Genomic_DNA"/>
</dbReference>
<dbReference type="PANTHER" id="PTHR14969:SF13">
    <property type="entry name" value="AT30094P"/>
    <property type="match status" value="1"/>
</dbReference>
<evidence type="ECO:0000259" key="3">
    <source>
        <dbReference type="SMART" id="SM00014"/>
    </source>
</evidence>
<name>A0A4Q5M025_9BACT</name>
<feature type="transmembrane region" description="Helical" evidence="1">
    <location>
        <begin position="48"/>
        <end position="66"/>
    </location>
</feature>
<proteinExistence type="predicted"/>
<reference evidence="4 5" key="1">
    <citation type="submission" date="2019-02" db="EMBL/GenBank/DDBJ databases">
        <title>Bacterial novel species Emticicia sp. 17J42-9 isolated from soil.</title>
        <authorList>
            <person name="Jung H.-Y."/>
        </authorList>
    </citation>
    <scope>NUCLEOTIDE SEQUENCE [LARGE SCALE GENOMIC DNA]</scope>
    <source>
        <strain evidence="4 5">17J42-9</strain>
    </source>
</reference>
<comment type="caution">
    <text evidence="4">The sequence shown here is derived from an EMBL/GenBank/DDBJ whole genome shotgun (WGS) entry which is preliminary data.</text>
</comment>
<keyword evidence="1" id="KW-0812">Transmembrane</keyword>
<dbReference type="PANTHER" id="PTHR14969">
    <property type="entry name" value="SPHINGOSINE-1-PHOSPHATE PHOSPHOHYDROLASE"/>
    <property type="match status" value="1"/>
</dbReference>
<evidence type="ECO:0000256" key="2">
    <source>
        <dbReference type="SAM" id="SignalP"/>
    </source>
</evidence>
<feature type="signal peptide" evidence="2">
    <location>
        <begin position="1"/>
        <end position="19"/>
    </location>
</feature>
<evidence type="ECO:0000313" key="5">
    <source>
        <dbReference type="Proteomes" id="UP000293162"/>
    </source>
</evidence>
<feature type="domain" description="Phosphatidic acid phosphatase type 2/haloperoxidase" evidence="3">
    <location>
        <begin position="74"/>
        <end position="185"/>
    </location>
</feature>
<accession>A0A4Q5M025</accession>
<dbReference type="Gene3D" id="1.20.144.10">
    <property type="entry name" value="Phosphatidic acid phosphatase type 2/haloperoxidase"/>
    <property type="match status" value="1"/>
</dbReference>
<dbReference type="InterPro" id="IPR036938">
    <property type="entry name" value="PAP2/HPO_sf"/>
</dbReference>
<dbReference type="Proteomes" id="UP000293162">
    <property type="component" value="Unassembled WGS sequence"/>
</dbReference>
<keyword evidence="5" id="KW-1185">Reference proteome</keyword>
<feature type="chain" id="PRO_5020688245" evidence="2">
    <location>
        <begin position="20"/>
        <end position="197"/>
    </location>
</feature>
<keyword evidence="2" id="KW-0732">Signal</keyword>
<gene>
    <name evidence="4" type="ORF">EWM59_11505</name>
</gene>
<dbReference type="AlphaFoldDB" id="A0A4Q5M025"/>
<keyword evidence="1" id="KW-1133">Transmembrane helix</keyword>
<sequence length="197" mass="21758">MKNLITIIFSFLLSSHLFAQNLDIDILKDIQTNRTQNSDRTFENFSKATYPISAAIPIGILGVGLIKKDKDLQRQGIAAGAGMVVSLGTSYILKKIVDRPRPFQKYPFIHPAIVETDPSFPSGHTTAAFAAATSLSLTARKWYVTIPAFLWAGTVAYSRLHLGVHYPTDVLAGALIGAGSTWASYKINRWLQKKRQH</sequence>
<dbReference type="CDD" id="cd03392">
    <property type="entry name" value="PAP2_like_2"/>
    <property type="match status" value="1"/>
</dbReference>
<dbReference type="RefSeq" id="WP_130021120.1">
    <property type="nucleotide sequence ID" value="NZ_SEWF01000014.1"/>
</dbReference>
<keyword evidence="1" id="KW-0472">Membrane</keyword>
<organism evidence="4 5">
    <name type="scientific">Emticicia agri</name>
    <dbReference type="NCBI Taxonomy" id="2492393"/>
    <lineage>
        <taxon>Bacteria</taxon>
        <taxon>Pseudomonadati</taxon>
        <taxon>Bacteroidota</taxon>
        <taxon>Cytophagia</taxon>
        <taxon>Cytophagales</taxon>
        <taxon>Leadbetterellaceae</taxon>
        <taxon>Emticicia</taxon>
    </lineage>
</organism>
<dbReference type="SMART" id="SM00014">
    <property type="entry name" value="acidPPc"/>
    <property type="match status" value="1"/>
</dbReference>